<dbReference type="Gene3D" id="3.30.200.20">
    <property type="entry name" value="Phosphorylase Kinase, domain 1"/>
    <property type="match status" value="1"/>
</dbReference>
<dbReference type="InterPro" id="IPR011009">
    <property type="entry name" value="Kinase-like_dom_sf"/>
</dbReference>
<keyword evidence="3" id="KW-0808">Transferase</keyword>
<protein>
    <recommendedName>
        <fullName evidence="1">non-specific serine/threonine protein kinase</fullName>
        <ecNumber evidence="1">2.7.11.1</ecNumber>
    </recommendedName>
</protein>
<proteinExistence type="predicted"/>
<comment type="catalytic activity">
    <reaction evidence="7">
        <text>L-threonyl-[protein] + ATP = O-phospho-L-threonyl-[protein] + ADP + H(+)</text>
        <dbReference type="Rhea" id="RHEA:46608"/>
        <dbReference type="Rhea" id="RHEA-COMP:11060"/>
        <dbReference type="Rhea" id="RHEA-COMP:11605"/>
        <dbReference type="ChEBI" id="CHEBI:15378"/>
        <dbReference type="ChEBI" id="CHEBI:30013"/>
        <dbReference type="ChEBI" id="CHEBI:30616"/>
        <dbReference type="ChEBI" id="CHEBI:61977"/>
        <dbReference type="ChEBI" id="CHEBI:456216"/>
        <dbReference type="EC" id="2.7.11.1"/>
    </reaction>
</comment>
<name>A0A6L2MRN1_TANCI</name>
<dbReference type="PANTHER" id="PTHR45637">
    <property type="entry name" value="FLIPPASE KINASE 1-RELATED"/>
    <property type="match status" value="1"/>
</dbReference>
<dbReference type="Pfam" id="PF00069">
    <property type="entry name" value="Pkinase"/>
    <property type="match status" value="2"/>
</dbReference>
<dbReference type="SUPFAM" id="SSF56112">
    <property type="entry name" value="Protein kinase-like (PK-like)"/>
    <property type="match status" value="1"/>
</dbReference>
<dbReference type="GO" id="GO:0005524">
    <property type="term" value="F:ATP binding"/>
    <property type="evidence" value="ECO:0007669"/>
    <property type="project" value="UniProtKB-KW"/>
</dbReference>
<keyword evidence="5 11" id="KW-0418">Kinase</keyword>
<feature type="domain" description="Protein kinase" evidence="10">
    <location>
        <begin position="128"/>
        <end position="458"/>
    </location>
</feature>
<comment type="catalytic activity">
    <reaction evidence="8">
        <text>L-seryl-[protein] + ATP = O-phospho-L-seryl-[protein] + ADP + H(+)</text>
        <dbReference type="Rhea" id="RHEA:17989"/>
        <dbReference type="Rhea" id="RHEA-COMP:9863"/>
        <dbReference type="Rhea" id="RHEA-COMP:11604"/>
        <dbReference type="ChEBI" id="CHEBI:15378"/>
        <dbReference type="ChEBI" id="CHEBI:29999"/>
        <dbReference type="ChEBI" id="CHEBI:30616"/>
        <dbReference type="ChEBI" id="CHEBI:83421"/>
        <dbReference type="ChEBI" id="CHEBI:456216"/>
        <dbReference type="EC" id="2.7.11.1"/>
    </reaction>
</comment>
<gene>
    <name evidence="11" type="ORF">Tci_048624</name>
</gene>
<evidence type="ECO:0000256" key="8">
    <source>
        <dbReference type="ARBA" id="ARBA00048679"/>
    </source>
</evidence>
<reference evidence="11" key="1">
    <citation type="journal article" date="2019" name="Sci. Rep.">
        <title>Draft genome of Tanacetum cinerariifolium, the natural source of mosquito coil.</title>
        <authorList>
            <person name="Yamashiro T."/>
            <person name="Shiraishi A."/>
            <person name="Satake H."/>
            <person name="Nakayama K."/>
        </authorList>
    </citation>
    <scope>NUCLEOTIDE SEQUENCE</scope>
</reference>
<evidence type="ECO:0000256" key="7">
    <source>
        <dbReference type="ARBA" id="ARBA00047899"/>
    </source>
</evidence>
<comment type="caution">
    <text evidence="11">The sequence shown here is derived from an EMBL/GenBank/DDBJ whole genome shotgun (WGS) entry which is preliminary data.</text>
</comment>
<dbReference type="FunFam" id="3.30.200.20:FF:000032">
    <property type="entry name" value="Serine/threonine-protein kinase D6PK-like"/>
    <property type="match status" value="1"/>
</dbReference>
<evidence type="ECO:0000256" key="1">
    <source>
        <dbReference type="ARBA" id="ARBA00012513"/>
    </source>
</evidence>
<evidence type="ECO:0000256" key="3">
    <source>
        <dbReference type="ARBA" id="ARBA00022679"/>
    </source>
</evidence>
<dbReference type="EMBL" id="BKCJ010007320">
    <property type="protein sequence ID" value="GEU76646.1"/>
    <property type="molecule type" value="Genomic_DNA"/>
</dbReference>
<dbReference type="AlphaFoldDB" id="A0A6L2MRN1"/>
<dbReference type="Gene3D" id="1.10.510.10">
    <property type="entry name" value="Transferase(Phosphotransferase) domain 1"/>
    <property type="match status" value="2"/>
</dbReference>
<dbReference type="PROSITE" id="PS50011">
    <property type="entry name" value="PROTEIN_KINASE_DOM"/>
    <property type="match status" value="1"/>
</dbReference>
<keyword evidence="2" id="KW-0723">Serine/threonine-protein kinase</keyword>
<evidence type="ECO:0000256" key="5">
    <source>
        <dbReference type="ARBA" id="ARBA00022777"/>
    </source>
</evidence>
<dbReference type="CDD" id="cd05574">
    <property type="entry name" value="STKc_phototropin_like"/>
    <property type="match status" value="1"/>
</dbReference>
<feature type="compositionally biased region" description="Polar residues" evidence="9">
    <location>
        <begin position="73"/>
        <end position="85"/>
    </location>
</feature>
<feature type="compositionally biased region" description="Low complexity" evidence="9">
    <location>
        <begin position="89"/>
        <end position="100"/>
    </location>
</feature>
<dbReference type="InterPro" id="IPR000719">
    <property type="entry name" value="Prot_kinase_dom"/>
</dbReference>
<dbReference type="FunFam" id="1.10.510.10:FF:000020">
    <property type="entry name" value="serine/threonine-protein kinase D6PK-like"/>
    <property type="match status" value="1"/>
</dbReference>
<evidence type="ECO:0000256" key="4">
    <source>
        <dbReference type="ARBA" id="ARBA00022741"/>
    </source>
</evidence>
<sequence>MGEKITNLEPATPTKSSEKINLESEDTFDQEKILSGKKESFKDSSASTDGISSGAKTSGSAKTTEKSELVESGKSSICRGSTSTDVSDESNCSSLSSSMSKPHKSNDSRWEAIQAVRSKDGNLGLSHFRLLKRLGCGDIGSVYLSELSGTKSYFAMKVMDKVSLESRKKLLRAQTEREILQSLDHPFLPTLYTHFETDKFSCLVMEFCPGGDLHTLRQRQPGKRFTEQAVKFYVAEILLAMEYLHMLGIIYHGHIMLSDFDLSLRCSVSPTLVKSASLDTDPLRKNSAYCIQPACIEPTSCITPSCVVPTSCFSPRLFKSKSKSKSKPKAPAKSEIRHQVTPLPELMAEPTGARSMSFVGTHEYLAPEIIKNEGHGSAVDWWTLGIFLYELLFGKTPFKGSGNRATLMNVVGQPLKFPDSPVVSFSARDLIRGLLVKEPQHRLAYKRGATEIKQHPFFEGVNWALIRCASPPEVPRPVEFERISVPMPNPGEKKPDAMTVPAEKKGSDNYLEFDFF</sequence>
<evidence type="ECO:0000256" key="6">
    <source>
        <dbReference type="ARBA" id="ARBA00022840"/>
    </source>
</evidence>
<accession>A0A6L2MRN1</accession>
<feature type="compositionally biased region" description="Polar residues" evidence="9">
    <location>
        <begin position="43"/>
        <end position="62"/>
    </location>
</feature>
<dbReference type="GO" id="GO:0004674">
    <property type="term" value="F:protein serine/threonine kinase activity"/>
    <property type="evidence" value="ECO:0007669"/>
    <property type="project" value="UniProtKB-KW"/>
</dbReference>
<feature type="compositionally biased region" description="Basic and acidic residues" evidence="9">
    <location>
        <begin position="29"/>
        <end position="42"/>
    </location>
</feature>
<keyword evidence="4" id="KW-0547">Nucleotide-binding</keyword>
<keyword evidence="6" id="KW-0067">ATP-binding</keyword>
<evidence type="ECO:0000259" key="10">
    <source>
        <dbReference type="PROSITE" id="PS50011"/>
    </source>
</evidence>
<organism evidence="11">
    <name type="scientific">Tanacetum cinerariifolium</name>
    <name type="common">Dalmatian daisy</name>
    <name type="synonym">Chrysanthemum cinerariifolium</name>
    <dbReference type="NCBI Taxonomy" id="118510"/>
    <lineage>
        <taxon>Eukaryota</taxon>
        <taxon>Viridiplantae</taxon>
        <taxon>Streptophyta</taxon>
        <taxon>Embryophyta</taxon>
        <taxon>Tracheophyta</taxon>
        <taxon>Spermatophyta</taxon>
        <taxon>Magnoliopsida</taxon>
        <taxon>eudicotyledons</taxon>
        <taxon>Gunneridae</taxon>
        <taxon>Pentapetalae</taxon>
        <taxon>asterids</taxon>
        <taxon>campanulids</taxon>
        <taxon>Asterales</taxon>
        <taxon>Asteraceae</taxon>
        <taxon>Asteroideae</taxon>
        <taxon>Anthemideae</taxon>
        <taxon>Anthemidinae</taxon>
        <taxon>Tanacetum</taxon>
    </lineage>
</organism>
<evidence type="ECO:0000256" key="9">
    <source>
        <dbReference type="SAM" id="MobiDB-lite"/>
    </source>
</evidence>
<evidence type="ECO:0000313" key="11">
    <source>
        <dbReference type="EMBL" id="GEU76646.1"/>
    </source>
</evidence>
<feature type="region of interest" description="Disordered" evidence="9">
    <location>
        <begin position="1"/>
        <end position="108"/>
    </location>
</feature>
<dbReference type="EC" id="2.7.11.1" evidence="1"/>
<evidence type="ECO:0000256" key="2">
    <source>
        <dbReference type="ARBA" id="ARBA00022527"/>
    </source>
</evidence>